<accession>A0A4Y9NYT8</accession>
<dbReference type="SUPFAM" id="SSF109604">
    <property type="entry name" value="HD-domain/PDEase-like"/>
    <property type="match status" value="1"/>
</dbReference>
<gene>
    <name evidence="1" type="ORF">E4K64_22160</name>
</gene>
<dbReference type="Gene3D" id="1.10.3210.10">
    <property type="entry name" value="Hypothetical protein af1432"/>
    <property type="match status" value="1"/>
</dbReference>
<dbReference type="RefSeq" id="WP_126258503.1">
    <property type="nucleotide sequence ID" value="NZ_SPQS01000012.1"/>
</dbReference>
<proteinExistence type="predicted"/>
<organism evidence="1 2">
    <name type="scientific">Bradyrhizobium frederickii</name>
    <dbReference type="NCBI Taxonomy" id="2560054"/>
    <lineage>
        <taxon>Bacteria</taxon>
        <taxon>Pseudomonadati</taxon>
        <taxon>Pseudomonadota</taxon>
        <taxon>Alphaproteobacteria</taxon>
        <taxon>Hyphomicrobiales</taxon>
        <taxon>Nitrobacteraceae</taxon>
        <taxon>Bradyrhizobium</taxon>
    </lineage>
</organism>
<evidence type="ECO:0000313" key="1">
    <source>
        <dbReference type="EMBL" id="TFV73240.1"/>
    </source>
</evidence>
<reference evidence="1 2" key="1">
    <citation type="submission" date="2019-03" db="EMBL/GenBank/DDBJ databases">
        <title>Bradyrhizobium strains diversity.</title>
        <authorList>
            <person name="Urquiaga M.C.O."/>
            <person name="Hungria M."/>
            <person name="Delamuta J.R.M."/>
            <person name="Klepa M.S."/>
        </authorList>
    </citation>
    <scope>NUCLEOTIDE SEQUENCE [LARGE SCALE GENOMIC DNA]</scope>
    <source>
        <strain evidence="1 2">CNPSo 3426</strain>
    </source>
</reference>
<comment type="caution">
    <text evidence="1">The sequence shown here is derived from an EMBL/GenBank/DDBJ whole genome shotgun (WGS) entry which is preliminary data.</text>
</comment>
<evidence type="ECO:0008006" key="3">
    <source>
        <dbReference type="Google" id="ProtNLM"/>
    </source>
</evidence>
<dbReference type="Proteomes" id="UP000297700">
    <property type="component" value="Unassembled WGS sequence"/>
</dbReference>
<dbReference type="AlphaFoldDB" id="A0A4Y9NYT8"/>
<sequence>MTLVPSASWYTDIIAAVDQQQAGIRDHLGRPWAQHFERVALRLIFRKPDATRAHIESALLHDAMMERGGGREMLNALGISQEACDIIDITTPPPNADYYRRFQEVGPAECEIYLDYVRKLCASGNPAAIQMKLADITDTIEACRTGLTPLLIDQFVNRYEPSRKLLEQALGSELG</sequence>
<dbReference type="EMBL" id="SPQS01000012">
    <property type="protein sequence ID" value="TFV73240.1"/>
    <property type="molecule type" value="Genomic_DNA"/>
</dbReference>
<evidence type="ECO:0000313" key="2">
    <source>
        <dbReference type="Proteomes" id="UP000297700"/>
    </source>
</evidence>
<name>A0A4Y9NYT8_9BRAD</name>
<protein>
    <recommendedName>
        <fullName evidence="3">Phosphohydrolase</fullName>
    </recommendedName>
</protein>